<proteinExistence type="predicted"/>
<comment type="caution">
    <text evidence="1">The sequence shown here is derived from an EMBL/GenBank/DDBJ whole genome shotgun (WGS) entry which is preliminary data.</text>
</comment>
<dbReference type="OrthoDB" id="6436543at2759"/>
<evidence type="ECO:0008006" key="3">
    <source>
        <dbReference type="Google" id="ProtNLM"/>
    </source>
</evidence>
<sequence length="115" mass="13287">MQDGASTHIAYPDKRLLIMDFGNNTIISHYFPTNWPPRSPNLNPCDFWLKRVVFNGPIANLAELKTRIKGHIQNISTHTNRSVEEHAISRFQLAAENGGYHSEHFFSLFWCLDFN</sequence>
<organism evidence="1 2">
    <name type="scientific">Araneus ventricosus</name>
    <name type="common">Orbweaver spider</name>
    <name type="synonym">Epeira ventricosa</name>
    <dbReference type="NCBI Taxonomy" id="182803"/>
    <lineage>
        <taxon>Eukaryota</taxon>
        <taxon>Metazoa</taxon>
        <taxon>Ecdysozoa</taxon>
        <taxon>Arthropoda</taxon>
        <taxon>Chelicerata</taxon>
        <taxon>Arachnida</taxon>
        <taxon>Araneae</taxon>
        <taxon>Araneomorphae</taxon>
        <taxon>Entelegynae</taxon>
        <taxon>Araneoidea</taxon>
        <taxon>Araneidae</taxon>
        <taxon>Araneus</taxon>
    </lineage>
</organism>
<dbReference type="Proteomes" id="UP000499080">
    <property type="component" value="Unassembled WGS sequence"/>
</dbReference>
<reference evidence="1 2" key="1">
    <citation type="journal article" date="2019" name="Sci. Rep.">
        <title>Orb-weaving spider Araneus ventricosus genome elucidates the spidroin gene catalogue.</title>
        <authorList>
            <person name="Kono N."/>
            <person name="Nakamura H."/>
            <person name="Ohtoshi R."/>
            <person name="Moran D.A.P."/>
            <person name="Shinohara A."/>
            <person name="Yoshida Y."/>
            <person name="Fujiwara M."/>
            <person name="Mori M."/>
            <person name="Tomita M."/>
            <person name="Arakawa K."/>
        </authorList>
    </citation>
    <scope>NUCLEOTIDE SEQUENCE [LARGE SCALE GENOMIC DNA]</scope>
</reference>
<dbReference type="Gene3D" id="3.30.420.10">
    <property type="entry name" value="Ribonuclease H-like superfamily/Ribonuclease H"/>
    <property type="match status" value="1"/>
</dbReference>
<keyword evidence="2" id="KW-1185">Reference proteome</keyword>
<gene>
    <name evidence="1" type="ORF">AVEN_77587_1</name>
</gene>
<dbReference type="InterPro" id="IPR036397">
    <property type="entry name" value="RNaseH_sf"/>
</dbReference>
<dbReference type="GO" id="GO:0003676">
    <property type="term" value="F:nucleic acid binding"/>
    <property type="evidence" value="ECO:0007669"/>
    <property type="project" value="InterPro"/>
</dbReference>
<accession>A0A4Y2LX60</accession>
<dbReference type="EMBL" id="BGPR01006408">
    <property type="protein sequence ID" value="GBN18730.1"/>
    <property type="molecule type" value="Genomic_DNA"/>
</dbReference>
<evidence type="ECO:0000313" key="2">
    <source>
        <dbReference type="Proteomes" id="UP000499080"/>
    </source>
</evidence>
<dbReference type="AlphaFoldDB" id="A0A4Y2LX60"/>
<protein>
    <recommendedName>
        <fullName evidence="3">Tc1-like transposase DDE domain-containing protein</fullName>
    </recommendedName>
</protein>
<dbReference type="PANTHER" id="PTHR47326">
    <property type="entry name" value="TRANSPOSABLE ELEMENT TC3 TRANSPOSASE-LIKE PROTEIN"/>
    <property type="match status" value="1"/>
</dbReference>
<name>A0A4Y2LX60_ARAVE</name>
<evidence type="ECO:0000313" key="1">
    <source>
        <dbReference type="EMBL" id="GBN18730.1"/>
    </source>
</evidence>
<dbReference type="PANTHER" id="PTHR47326:SF1">
    <property type="entry name" value="HTH PSQ-TYPE DOMAIN-CONTAINING PROTEIN"/>
    <property type="match status" value="1"/>
</dbReference>